<dbReference type="SUPFAM" id="SSF103473">
    <property type="entry name" value="MFS general substrate transporter"/>
    <property type="match status" value="1"/>
</dbReference>
<gene>
    <name evidence="8" type="ORF">E5352_17965</name>
</gene>
<evidence type="ECO:0000256" key="4">
    <source>
        <dbReference type="ARBA" id="ARBA00022989"/>
    </source>
</evidence>
<dbReference type="EMBL" id="SRYW01000022">
    <property type="protein sequence ID" value="TGY31884.1"/>
    <property type="molecule type" value="Genomic_DNA"/>
</dbReference>
<evidence type="ECO:0000259" key="7">
    <source>
        <dbReference type="PROSITE" id="PS50850"/>
    </source>
</evidence>
<dbReference type="GO" id="GO:0016020">
    <property type="term" value="C:membrane"/>
    <property type="evidence" value="ECO:0007669"/>
    <property type="project" value="UniProtKB-SubCell"/>
</dbReference>
<dbReference type="InterPro" id="IPR020846">
    <property type="entry name" value="MFS_dom"/>
</dbReference>
<comment type="subcellular location">
    <subcellularLocation>
        <location evidence="1">Membrane</location>
        <topology evidence="1">Multi-pass membrane protein</topology>
    </subcellularLocation>
</comment>
<feature type="transmembrane region" description="Helical" evidence="6">
    <location>
        <begin position="348"/>
        <end position="373"/>
    </location>
</feature>
<protein>
    <submittedName>
        <fullName evidence="8">MFS transporter</fullName>
    </submittedName>
</protein>
<keyword evidence="3 6" id="KW-0812">Transmembrane</keyword>
<dbReference type="Gene3D" id="1.20.1250.20">
    <property type="entry name" value="MFS general substrate transporter like domains"/>
    <property type="match status" value="1"/>
</dbReference>
<dbReference type="Pfam" id="PF07690">
    <property type="entry name" value="MFS_1"/>
    <property type="match status" value="1"/>
</dbReference>
<dbReference type="OrthoDB" id="9812221at2"/>
<feature type="transmembrane region" description="Helical" evidence="6">
    <location>
        <begin position="394"/>
        <end position="413"/>
    </location>
</feature>
<reference evidence="8 9" key="1">
    <citation type="submission" date="2019-04" db="EMBL/GenBank/DDBJ databases">
        <title>Microbes associate with the intestines of laboratory mice.</title>
        <authorList>
            <person name="Navarre W."/>
            <person name="Wong E."/>
            <person name="Huang K."/>
            <person name="Tropini C."/>
            <person name="Ng K."/>
            <person name="Yu B."/>
        </authorList>
    </citation>
    <scope>NUCLEOTIDE SEQUENCE [LARGE SCALE GENOMIC DNA]</scope>
    <source>
        <strain evidence="8 9">NM62_B4-13</strain>
    </source>
</reference>
<dbReference type="GO" id="GO:0022857">
    <property type="term" value="F:transmembrane transporter activity"/>
    <property type="evidence" value="ECO:0007669"/>
    <property type="project" value="InterPro"/>
</dbReference>
<evidence type="ECO:0000256" key="5">
    <source>
        <dbReference type="ARBA" id="ARBA00023136"/>
    </source>
</evidence>
<proteinExistence type="predicted"/>
<feature type="transmembrane region" description="Helical" evidence="6">
    <location>
        <begin position="162"/>
        <end position="185"/>
    </location>
</feature>
<feature type="transmembrane region" description="Helical" evidence="6">
    <location>
        <begin position="44"/>
        <end position="66"/>
    </location>
</feature>
<keyword evidence="4 6" id="KW-1133">Transmembrane helix</keyword>
<evidence type="ECO:0000256" key="6">
    <source>
        <dbReference type="SAM" id="Phobius"/>
    </source>
</evidence>
<keyword evidence="2" id="KW-0813">Transport</keyword>
<evidence type="ECO:0000313" key="9">
    <source>
        <dbReference type="Proteomes" id="UP000306631"/>
    </source>
</evidence>
<dbReference type="InterPro" id="IPR036259">
    <property type="entry name" value="MFS_trans_sf"/>
</dbReference>
<comment type="caution">
    <text evidence="8">The sequence shown here is derived from an EMBL/GenBank/DDBJ whole genome shotgun (WGS) entry which is preliminary data.</text>
</comment>
<evidence type="ECO:0000256" key="1">
    <source>
        <dbReference type="ARBA" id="ARBA00004141"/>
    </source>
</evidence>
<name>A0A4S2CW16_STEMA</name>
<feature type="transmembrane region" description="Helical" evidence="6">
    <location>
        <begin position="292"/>
        <end position="312"/>
    </location>
</feature>
<feature type="transmembrane region" description="Helical" evidence="6">
    <location>
        <begin position="259"/>
        <end position="280"/>
    </location>
</feature>
<keyword evidence="5 6" id="KW-0472">Membrane</keyword>
<dbReference type="AlphaFoldDB" id="A0A4S2CW16"/>
<feature type="transmembrane region" description="Helical" evidence="6">
    <location>
        <begin position="419"/>
        <end position="438"/>
    </location>
</feature>
<feature type="transmembrane region" description="Helical" evidence="6">
    <location>
        <begin position="135"/>
        <end position="156"/>
    </location>
</feature>
<dbReference type="PROSITE" id="PS50850">
    <property type="entry name" value="MFS"/>
    <property type="match status" value="1"/>
</dbReference>
<evidence type="ECO:0000256" key="3">
    <source>
        <dbReference type="ARBA" id="ARBA00022692"/>
    </source>
</evidence>
<feature type="transmembrane region" description="Helical" evidence="6">
    <location>
        <begin position="324"/>
        <end position="342"/>
    </location>
</feature>
<evidence type="ECO:0000256" key="2">
    <source>
        <dbReference type="ARBA" id="ARBA00022448"/>
    </source>
</evidence>
<accession>A0A4S2CW16</accession>
<sequence>MVYRARVELLYLLGFSLDLVNMFIGTVAYPAIAAELHASVSQLAWIGNAYMLGLTLVIPLGHWLAARIGERRVLCLSLALFTVGALLAGTAPSIAWLIAWRLLQGLGGGLLIPVGQAAAYRECPPADRARLTTRIMAVALLVPALSPTLGGLLVEWGSWRGVLLISVPLAVVALVLAACWLHPSVPASAPALDRRGLLLGGVGLSLLLVALSLLAEPAQRMSGAALLVGAALVLSGYARSARRTTHPVLHWSLLRHAGLRVAMLVYLLVPGTFIGVQLVATLLLHRQGYGPAAIGGFMLPWAIASACAIATARHGLTRIGARPLLSAGMGCQAVGIALLTGVQSGHPVLPVVAFALMGLGGSLCSSSAQTLAFQGLADTDLLPGSALWNLNRQLSFCLAAALLACVLGALSAVLPERAFALTLLLASSMTLLPLLPLWRLPAASLSPSASSP</sequence>
<feature type="transmembrane region" description="Helical" evidence="6">
    <location>
        <begin position="73"/>
        <end position="99"/>
    </location>
</feature>
<dbReference type="PANTHER" id="PTHR42718:SF9">
    <property type="entry name" value="MAJOR FACILITATOR SUPERFAMILY MULTIDRUG TRANSPORTER MFSC"/>
    <property type="match status" value="1"/>
</dbReference>
<feature type="transmembrane region" description="Helical" evidence="6">
    <location>
        <begin position="9"/>
        <end position="32"/>
    </location>
</feature>
<dbReference type="PANTHER" id="PTHR42718">
    <property type="entry name" value="MAJOR FACILITATOR SUPERFAMILY MULTIDRUG TRANSPORTER MFSC"/>
    <property type="match status" value="1"/>
</dbReference>
<dbReference type="InterPro" id="IPR011701">
    <property type="entry name" value="MFS"/>
</dbReference>
<organism evidence="8 9">
    <name type="scientific">Stenotrophomonas maltophilia</name>
    <name type="common">Pseudomonas maltophilia</name>
    <name type="synonym">Xanthomonas maltophilia</name>
    <dbReference type="NCBI Taxonomy" id="40324"/>
    <lineage>
        <taxon>Bacteria</taxon>
        <taxon>Pseudomonadati</taxon>
        <taxon>Pseudomonadota</taxon>
        <taxon>Gammaproteobacteria</taxon>
        <taxon>Lysobacterales</taxon>
        <taxon>Lysobacteraceae</taxon>
        <taxon>Stenotrophomonas</taxon>
        <taxon>Stenotrophomonas maltophilia group</taxon>
    </lineage>
</organism>
<feature type="transmembrane region" description="Helical" evidence="6">
    <location>
        <begin position="197"/>
        <end position="215"/>
    </location>
</feature>
<evidence type="ECO:0000313" key="8">
    <source>
        <dbReference type="EMBL" id="TGY31884.1"/>
    </source>
</evidence>
<feature type="domain" description="Major facilitator superfamily (MFS) profile" evidence="7">
    <location>
        <begin position="7"/>
        <end position="445"/>
    </location>
</feature>
<dbReference type="Proteomes" id="UP000306631">
    <property type="component" value="Unassembled WGS sequence"/>
</dbReference>
<feature type="transmembrane region" description="Helical" evidence="6">
    <location>
        <begin position="221"/>
        <end position="238"/>
    </location>
</feature>